<evidence type="ECO:0000256" key="3">
    <source>
        <dbReference type="ARBA" id="ARBA00023043"/>
    </source>
</evidence>
<feature type="domain" description="SOCS box" evidence="5">
    <location>
        <begin position="583"/>
        <end position="629"/>
    </location>
</feature>
<dbReference type="PROSITE" id="PS50088">
    <property type="entry name" value="ANK_REPEAT"/>
    <property type="match status" value="5"/>
</dbReference>
<dbReference type="PANTHER" id="PTHR24171:SF8">
    <property type="entry name" value="BRCA1-ASSOCIATED RING DOMAIN PROTEIN 1"/>
    <property type="match status" value="1"/>
</dbReference>
<dbReference type="Proteomes" id="UP001152622">
    <property type="component" value="Chromosome 1"/>
</dbReference>
<evidence type="ECO:0000256" key="1">
    <source>
        <dbReference type="ARBA" id="ARBA00004906"/>
    </source>
</evidence>
<feature type="repeat" description="ANK" evidence="4">
    <location>
        <begin position="361"/>
        <end position="393"/>
    </location>
</feature>
<feature type="repeat" description="ANK" evidence="4">
    <location>
        <begin position="296"/>
        <end position="328"/>
    </location>
</feature>
<evidence type="ECO:0000313" key="7">
    <source>
        <dbReference type="Proteomes" id="UP001152622"/>
    </source>
</evidence>
<dbReference type="Pfam" id="PF00023">
    <property type="entry name" value="Ank"/>
    <property type="match status" value="1"/>
</dbReference>
<comment type="caution">
    <text evidence="6">The sequence shown here is derived from an EMBL/GenBank/DDBJ whole genome shotgun (WGS) entry which is preliminary data.</text>
</comment>
<feature type="repeat" description="ANK" evidence="4">
    <location>
        <begin position="263"/>
        <end position="295"/>
    </location>
</feature>
<sequence length="639" mass="71337">MPWHSCSVWQQQKQVRPKYNHKAHSISTHQHTNTEAQHKETYAQHNFTVSTHSSTAMDVIDEMDEELIDYAMQMSLQDACKQSQFTSIESLEIASCENRRIVTAIEQGDIFTLHELSEFTSAFSEVDSRGWLPLHRAAAQPMVQVLKVVLEASWKLTLEEKTMEGETSMTLAAQAGLVENVKLLLEKGASPHNTNDKNESPLLLAVTLGSYDMAGTLIMNGALVEQICLKKWTAMHEAAKVGCSDILMLLLRNGSQITQTNGHGVTPLGIAAEHGHADVMEIIIQKGGDVNAQAYNGESVLYDAAGSGNPDCIYLLLQYGANPNMPSLCGNLPIHRAAYLGHYLVLKQLIHVTSKLAITDSGQSPIHSAAEGGHAQCLRLLIEHGFSVNVILSNYISEDYGDMRKSPLFFSVSNGDVTCTEMLLNAGARPNLDPLRCLLVAVRAGQYEIVKLLLARQADVNCYFAVVSDTVFPTALQYCLRDEMMMRLLLNNGYDAERCFCCHHDNSFSAHCPGHNTQLCQTSEQREKIPFCDFISLSCLMHLSGIAVRILLDYVSHVPICSKLKLILEKQREWSEICDILGNPRPLKHLCRLVIRRQMTPKRLCDPVIMESAPFAPRVKRYLLYNEYDLYGRDMDQNL</sequence>
<dbReference type="Pfam" id="PF12796">
    <property type="entry name" value="Ank_2"/>
    <property type="match status" value="3"/>
</dbReference>
<dbReference type="AlphaFoldDB" id="A0A9Q1GCJ4"/>
<dbReference type="Gene3D" id="1.25.40.20">
    <property type="entry name" value="Ankyrin repeat-containing domain"/>
    <property type="match status" value="2"/>
</dbReference>
<dbReference type="GO" id="GO:0031436">
    <property type="term" value="C:BRCA1-BARD1 complex"/>
    <property type="evidence" value="ECO:0007669"/>
    <property type="project" value="TreeGrafter"/>
</dbReference>
<dbReference type="PROSITE" id="PS50297">
    <property type="entry name" value="ANK_REP_REGION"/>
    <property type="match status" value="4"/>
</dbReference>
<dbReference type="InterPro" id="IPR002110">
    <property type="entry name" value="Ankyrin_rpt"/>
</dbReference>
<dbReference type="PRINTS" id="PR01415">
    <property type="entry name" value="ANKYRIN"/>
</dbReference>
<dbReference type="InterPro" id="IPR001496">
    <property type="entry name" value="SOCS_box"/>
</dbReference>
<comment type="pathway">
    <text evidence="1">Protein modification; protein ubiquitination.</text>
</comment>
<gene>
    <name evidence="6" type="ORF">SKAU_G00024570</name>
</gene>
<dbReference type="PANTHER" id="PTHR24171">
    <property type="entry name" value="ANKYRIN REPEAT DOMAIN-CONTAINING PROTEIN 39-RELATED"/>
    <property type="match status" value="1"/>
</dbReference>
<protein>
    <recommendedName>
        <fullName evidence="5">SOCS box domain-containing protein</fullName>
    </recommendedName>
</protein>
<keyword evidence="2" id="KW-0677">Repeat</keyword>
<evidence type="ECO:0000256" key="2">
    <source>
        <dbReference type="ARBA" id="ARBA00022737"/>
    </source>
</evidence>
<dbReference type="InterPro" id="IPR036770">
    <property type="entry name" value="Ankyrin_rpt-contain_sf"/>
</dbReference>
<dbReference type="SUPFAM" id="SSF158235">
    <property type="entry name" value="SOCS box-like"/>
    <property type="match status" value="1"/>
</dbReference>
<dbReference type="EMBL" id="JAINUF010000001">
    <property type="protein sequence ID" value="KAJ8381679.1"/>
    <property type="molecule type" value="Genomic_DNA"/>
</dbReference>
<reference evidence="6" key="1">
    <citation type="journal article" date="2023" name="Science">
        <title>Genome structures resolve the early diversification of teleost fishes.</title>
        <authorList>
            <person name="Parey E."/>
            <person name="Louis A."/>
            <person name="Montfort J."/>
            <person name="Bouchez O."/>
            <person name="Roques C."/>
            <person name="Iampietro C."/>
            <person name="Lluch J."/>
            <person name="Castinel A."/>
            <person name="Donnadieu C."/>
            <person name="Desvignes T."/>
            <person name="Floi Bucao C."/>
            <person name="Jouanno E."/>
            <person name="Wen M."/>
            <person name="Mejri S."/>
            <person name="Dirks R."/>
            <person name="Jansen H."/>
            <person name="Henkel C."/>
            <person name="Chen W.J."/>
            <person name="Zahm M."/>
            <person name="Cabau C."/>
            <person name="Klopp C."/>
            <person name="Thompson A.W."/>
            <person name="Robinson-Rechavi M."/>
            <person name="Braasch I."/>
            <person name="Lecointre G."/>
            <person name="Bobe J."/>
            <person name="Postlethwait J.H."/>
            <person name="Berthelot C."/>
            <person name="Roest Crollius H."/>
            <person name="Guiguen Y."/>
        </authorList>
    </citation>
    <scope>NUCLEOTIDE SEQUENCE</scope>
    <source>
        <strain evidence="6">WJC10195</strain>
    </source>
</reference>
<keyword evidence="3 4" id="KW-0040">ANK repeat</keyword>
<dbReference type="OrthoDB" id="20872at2759"/>
<dbReference type="Pfam" id="PF07525">
    <property type="entry name" value="SOCS_box"/>
    <property type="match status" value="1"/>
</dbReference>
<dbReference type="InterPro" id="IPR036036">
    <property type="entry name" value="SOCS_box-like_dom_sf"/>
</dbReference>
<dbReference type="GO" id="GO:0004842">
    <property type="term" value="F:ubiquitin-protein transferase activity"/>
    <property type="evidence" value="ECO:0007669"/>
    <property type="project" value="TreeGrafter"/>
</dbReference>
<proteinExistence type="predicted"/>
<organism evidence="6 7">
    <name type="scientific">Synaphobranchus kaupii</name>
    <name type="common">Kaup's arrowtooth eel</name>
    <dbReference type="NCBI Taxonomy" id="118154"/>
    <lineage>
        <taxon>Eukaryota</taxon>
        <taxon>Metazoa</taxon>
        <taxon>Chordata</taxon>
        <taxon>Craniata</taxon>
        <taxon>Vertebrata</taxon>
        <taxon>Euteleostomi</taxon>
        <taxon>Actinopterygii</taxon>
        <taxon>Neopterygii</taxon>
        <taxon>Teleostei</taxon>
        <taxon>Anguilliformes</taxon>
        <taxon>Synaphobranchidae</taxon>
        <taxon>Synaphobranchus</taxon>
    </lineage>
</organism>
<feature type="repeat" description="ANK" evidence="4">
    <location>
        <begin position="230"/>
        <end position="262"/>
    </location>
</feature>
<dbReference type="SUPFAM" id="SSF48403">
    <property type="entry name" value="Ankyrin repeat"/>
    <property type="match status" value="1"/>
</dbReference>
<feature type="repeat" description="ANK" evidence="4">
    <location>
        <begin position="164"/>
        <end position="196"/>
    </location>
</feature>
<evidence type="ECO:0000256" key="4">
    <source>
        <dbReference type="PROSITE-ProRule" id="PRU00023"/>
    </source>
</evidence>
<dbReference type="GO" id="GO:0035556">
    <property type="term" value="P:intracellular signal transduction"/>
    <property type="evidence" value="ECO:0007669"/>
    <property type="project" value="InterPro"/>
</dbReference>
<dbReference type="GO" id="GO:0070531">
    <property type="term" value="C:BRCA1-A complex"/>
    <property type="evidence" value="ECO:0007669"/>
    <property type="project" value="TreeGrafter"/>
</dbReference>
<accession>A0A9Q1GCJ4</accession>
<keyword evidence="7" id="KW-1185">Reference proteome</keyword>
<evidence type="ECO:0000313" key="6">
    <source>
        <dbReference type="EMBL" id="KAJ8381679.1"/>
    </source>
</evidence>
<dbReference type="SMART" id="SM00248">
    <property type="entry name" value="ANK"/>
    <property type="match status" value="10"/>
</dbReference>
<evidence type="ECO:0000259" key="5">
    <source>
        <dbReference type="PROSITE" id="PS50225"/>
    </source>
</evidence>
<dbReference type="Gene3D" id="1.10.750.20">
    <property type="entry name" value="SOCS box"/>
    <property type="match status" value="1"/>
</dbReference>
<dbReference type="PROSITE" id="PS50225">
    <property type="entry name" value="SOCS"/>
    <property type="match status" value="1"/>
</dbReference>
<dbReference type="SMART" id="SM00969">
    <property type="entry name" value="SOCS_box"/>
    <property type="match status" value="1"/>
</dbReference>
<dbReference type="GO" id="GO:0085020">
    <property type="term" value="P:protein K6-linked ubiquitination"/>
    <property type="evidence" value="ECO:0007669"/>
    <property type="project" value="TreeGrafter"/>
</dbReference>
<name>A0A9Q1GCJ4_SYNKA</name>